<comment type="caution">
    <text evidence="1">The sequence shown here is derived from an EMBL/GenBank/DDBJ whole genome shotgun (WGS) entry which is preliminary data.</text>
</comment>
<keyword evidence="1" id="KW-0418">Kinase</keyword>
<protein>
    <submittedName>
        <fullName evidence="1">Shikimate kinase</fullName>
    </submittedName>
</protein>
<sequence length="168" mass="18452">MTGHPAVLVTGMSGVGKTTALDELSRRGFATVDTDDDGWIHIVAGEPLWREPLIDALLARARDAPLFVQGTVANQVDFYHRFDAVVLLTAPTAVIFDRLRERTDNPFGKTEAERRRIAADIAEIEPLLRQSATHVVDTDRPRGEVADRLAAIAREVALPQGWVPRPAP</sequence>
<reference evidence="1" key="1">
    <citation type="submission" date="2014-03" db="EMBL/GenBank/DDBJ databases">
        <title>Draft Genome Sequence of Mycobacterium cosmeticum DSM 44829.</title>
        <authorList>
            <person name="Croce O."/>
            <person name="Robert C."/>
            <person name="Raoult D."/>
            <person name="Drancourt M."/>
        </authorList>
    </citation>
    <scope>NUCLEOTIDE SEQUENCE [LARGE SCALE GENOMIC DNA]</scope>
    <source>
        <strain evidence="1">DSM 44829</strain>
    </source>
</reference>
<dbReference type="AlphaFoldDB" id="W9AZ68"/>
<accession>W9AZ68</accession>
<reference evidence="1" key="2">
    <citation type="submission" date="2014-03" db="EMBL/GenBank/DDBJ databases">
        <authorList>
            <person name="Urmite Genomes"/>
        </authorList>
    </citation>
    <scope>NUCLEOTIDE SEQUENCE</scope>
    <source>
        <strain evidence="1">DSM 44829</strain>
    </source>
</reference>
<keyword evidence="1" id="KW-0808">Transferase</keyword>
<organism evidence="1 2">
    <name type="scientific">Mycolicibacterium cosmeticum</name>
    <dbReference type="NCBI Taxonomy" id="258533"/>
    <lineage>
        <taxon>Bacteria</taxon>
        <taxon>Bacillati</taxon>
        <taxon>Actinomycetota</taxon>
        <taxon>Actinomycetes</taxon>
        <taxon>Mycobacteriales</taxon>
        <taxon>Mycobacteriaceae</taxon>
        <taxon>Mycolicibacterium</taxon>
    </lineage>
</organism>
<dbReference type="GO" id="GO:0016301">
    <property type="term" value="F:kinase activity"/>
    <property type="evidence" value="ECO:0007669"/>
    <property type="project" value="UniProtKB-KW"/>
</dbReference>
<evidence type="ECO:0000313" key="2">
    <source>
        <dbReference type="Proteomes" id="UP000028870"/>
    </source>
</evidence>
<keyword evidence="2" id="KW-1185">Reference proteome</keyword>
<evidence type="ECO:0000313" key="1">
    <source>
        <dbReference type="EMBL" id="CDO08212.1"/>
    </source>
</evidence>
<dbReference type="Gene3D" id="3.40.50.300">
    <property type="entry name" value="P-loop containing nucleotide triphosphate hydrolases"/>
    <property type="match status" value="1"/>
</dbReference>
<dbReference type="STRING" id="258533.BN977_03031"/>
<dbReference type="Proteomes" id="UP000028870">
    <property type="component" value="Unassembled WGS sequence"/>
</dbReference>
<name>W9AZ68_MYCCO</name>
<dbReference type="EMBL" id="CCBB010000001">
    <property type="protein sequence ID" value="CDO08212.1"/>
    <property type="molecule type" value="Genomic_DNA"/>
</dbReference>
<dbReference type="Pfam" id="PF13238">
    <property type="entry name" value="AAA_18"/>
    <property type="match status" value="1"/>
</dbReference>
<dbReference type="SUPFAM" id="SSF52540">
    <property type="entry name" value="P-loop containing nucleoside triphosphate hydrolases"/>
    <property type="match status" value="1"/>
</dbReference>
<proteinExistence type="predicted"/>
<dbReference type="eggNOG" id="COG0237">
    <property type="taxonomic scope" value="Bacteria"/>
</dbReference>
<dbReference type="InterPro" id="IPR027417">
    <property type="entry name" value="P-loop_NTPase"/>
</dbReference>
<gene>
    <name evidence="1" type="ORF">BN977_03031</name>
</gene>